<organism evidence="2 3">
    <name type="scientific">Bosea lupini</name>
    <dbReference type="NCBI Taxonomy" id="1036779"/>
    <lineage>
        <taxon>Bacteria</taxon>
        <taxon>Pseudomonadati</taxon>
        <taxon>Pseudomonadota</taxon>
        <taxon>Alphaproteobacteria</taxon>
        <taxon>Hyphomicrobiales</taxon>
        <taxon>Boseaceae</taxon>
        <taxon>Bosea</taxon>
    </lineage>
</organism>
<dbReference type="InterPro" id="IPR011704">
    <property type="entry name" value="ATPase_dyneun-rel_AAA"/>
</dbReference>
<dbReference type="EMBL" id="FOAN01000011">
    <property type="protein sequence ID" value="SEM44654.1"/>
    <property type="molecule type" value="Genomic_DNA"/>
</dbReference>
<dbReference type="InterPro" id="IPR003593">
    <property type="entry name" value="AAA+_ATPase"/>
</dbReference>
<dbReference type="Gene3D" id="3.30.420.40">
    <property type="match status" value="2"/>
</dbReference>
<evidence type="ECO:0000259" key="1">
    <source>
        <dbReference type="SMART" id="SM00382"/>
    </source>
</evidence>
<protein>
    <submittedName>
        <fullName evidence="2">AAA domain (Dynein-related subfamily)</fullName>
    </submittedName>
</protein>
<dbReference type="Pfam" id="PF07728">
    <property type="entry name" value="AAA_5"/>
    <property type="match status" value="1"/>
</dbReference>
<dbReference type="CDD" id="cd00009">
    <property type="entry name" value="AAA"/>
    <property type="match status" value="1"/>
</dbReference>
<sequence>MLHGVSKRQILHDKNNLSTRFRDLEREEVFREYLRKIVEKIPLHYQNRRKYALMPSLSDEDARGRYKEALEAAIPGVTVVPEPEMVGEYFRLLKQNLELEAGKNNVILVVDVGASTANMTIILSRRDRTIVDLDATGAQRDLRLRALRGDSAGHAGRWVDLRLAEILGLGGSDAALRAIETAKVKASLGEDAVYVETSSTATVTSLSIDRATLASVSKELWGELRPLFAKLCERLYENQRSSKDARQKSNERLSELGVSSVSDAHRLIDTILLAGGTSLLPGFEEAMLASLFPSGHRPAVLRVGSAFAIAAAAGGLAHILHNYVPPRLRKPNGSGQEVFTTPLDGTLPYSLLLGVKQPPGREYHVTLLDPNDPFVDDGGKRQIEGIPLLAKGMAPKMRVVPGLEAGVLARQGRTFLNMRVKQSPVKMELDWDPGRQRATIHSDQLEATGHLWIDVNSLRKRQEAALDPFDEDIPADGLAVDAAEDIVLDLGMSKIVVVTADRGWISADELERVVREGCPVGSLSDEVEIEQHLEPEGTEGRDVRSAGRGGDGDIVVISDGEVVEAMPIDEIGARETEPAGPSGPEVLVSSLVQRPASTTLPRAQAISQVDWGARVADAEFSHALVSLRDDVAAKEPKLQFNDIVVALLALAVRPVVLLAGPPGCGKSTLVRLIARILGKERGKSFHEVAVQAHWGDDEALFGKSGLLDVLFREGESAHLVMFDEFNLTRPEYYLSRLFHALESGSGAISHDRRIAPCRVFGTLNIDDSSRPPSPKVIDRCFLMELSQVSHTSDDPPELSTFESMPILPGLPAVTLNAASADKTIDSVLDALHMAVHTHELRHDLLPSRRVLSDIKASLSLHSSLDLQGKNLLDRNDLIDRLIASRILVKLAGAFDQVGPALDALEKVVEGVEELPRTRRRLKLARHQARLGFVSPWQ</sequence>
<dbReference type="GO" id="GO:0005524">
    <property type="term" value="F:ATP binding"/>
    <property type="evidence" value="ECO:0007669"/>
    <property type="project" value="InterPro"/>
</dbReference>
<keyword evidence="3" id="KW-1185">Reference proteome</keyword>
<dbReference type="SUPFAM" id="SSF53067">
    <property type="entry name" value="Actin-like ATPase domain"/>
    <property type="match status" value="1"/>
</dbReference>
<gene>
    <name evidence="2" type="ORF">SAMN04515666_111174</name>
</gene>
<proteinExistence type="predicted"/>
<evidence type="ECO:0000313" key="2">
    <source>
        <dbReference type="EMBL" id="SEM44654.1"/>
    </source>
</evidence>
<dbReference type="Gene3D" id="3.40.50.300">
    <property type="entry name" value="P-loop containing nucleotide triphosphate hydrolases"/>
    <property type="match status" value="1"/>
</dbReference>
<dbReference type="Gene3D" id="3.90.640.10">
    <property type="entry name" value="Actin, Chain A, domain 4"/>
    <property type="match status" value="1"/>
</dbReference>
<reference evidence="3" key="1">
    <citation type="submission" date="2016-10" db="EMBL/GenBank/DDBJ databases">
        <authorList>
            <person name="Varghese N."/>
            <person name="Submissions S."/>
        </authorList>
    </citation>
    <scope>NUCLEOTIDE SEQUENCE [LARGE SCALE GENOMIC DNA]</scope>
    <source>
        <strain evidence="3">LMG 26383,CCUG 61248,R- 45681</strain>
    </source>
</reference>
<accession>A0A1H7YFJ3</accession>
<dbReference type="SUPFAM" id="SSF52540">
    <property type="entry name" value="P-loop containing nucleoside triphosphate hydrolases"/>
    <property type="match status" value="1"/>
</dbReference>
<evidence type="ECO:0000313" key="3">
    <source>
        <dbReference type="Proteomes" id="UP000199664"/>
    </source>
</evidence>
<dbReference type="InterPro" id="IPR027417">
    <property type="entry name" value="P-loop_NTPase"/>
</dbReference>
<dbReference type="AlphaFoldDB" id="A0A1H7YFJ3"/>
<feature type="domain" description="AAA+ ATPase" evidence="1">
    <location>
        <begin position="652"/>
        <end position="784"/>
    </location>
</feature>
<dbReference type="SMART" id="SM00382">
    <property type="entry name" value="AAA"/>
    <property type="match status" value="1"/>
</dbReference>
<dbReference type="Proteomes" id="UP000199664">
    <property type="component" value="Unassembled WGS sequence"/>
</dbReference>
<dbReference type="GO" id="GO:0016887">
    <property type="term" value="F:ATP hydrolysis activity"/>
    <property type="evidence" value="ECO:0007669"/>
    <property type="project" value="InterPro"/>
</dbReference>
<name>A0A1H7YFJ3_9HYPH</name>
<dbReference type="InterPro" id="IPR043129">
    <property type="entry name" value="ATPase_NBD"/>
</dbReference>